<dbReference type="GO" id="GO:0009486">
    <property type="term" value="F:cytochrome bo3 ubiquinol oxidase activity"/>
    <property type="evidence" value="ECO:0007669"/>
    <property type="project" value="InterPro"/>
</dbReference>
<dbReference type="AlphaFoldDB" id="A0A840RY72"/>
<evidence type="ECO:0000256" key="14">
    <source>
        <dbReference type="ARBA" id="ARBA00030211"/>
    </source>
</evidence>
<dbReference type="NCBIfam" id="TIGR02847">
    <property type="entry name" value="CyoD"/>
    <property type="match status" value="1"/>
</dbReference>
<comment type="similarity">
    <text evidence="2">Belongs to the cytochrome c oxidase bacterial subunit 4 family.</text>
</comment>
<name>A0A840RY72_9BURK</name>
<dbReference type="GO" id="GO:0015078">
    <property type="term" value="F:proton transmembrane transporter activity"/>
    <property type="evidence" value="ECO:0007669"/>
    <property type="project" value="TreeGrafter"/>
</dbReference>
<evidence type="ECO:0000256" key="3">
    <source>
        <dbReference type="ARBA" id="ARBA00011700"/>
    </source>
</evidence>
<dbReference type="Pfam" id="PF03626">
    <property type="entry name" value="COX4_pro"/>
    <property type="match status" value="1"/>
</dbReference>
<comment type="function">
    <text evidence="12">Cytochrome bo(3) ubiquinol terminal oxidase is the component of the aerobic respiratory chain of E.coli that predominates when cells are grown at high aeration. Has proton pump activity across the membrane in addition to electron transfer, pumping 2 protons/electron.</text>
</comment>
<dbReference type="PANTHER" id="PTHR36835">
    <property type="entry name" value="CYTOCHROME BO(3) UBIQUINOL OXIDASE SUBUNIT 4"/>
    <property type="match status" value="1"/>
</dbReference>
<evidence type="ECO:0000256" key="5">
    <source>
        <dbReference type="ARBA" id="ARBA00022448"/>
    </source>
</evidence>
<keyword evidence="5" id="KW-0813">Transport</keyword>
<dbReference type="RefSeq" id="WP_168057009.1">
    <property type="nucleotide sequence ID" value="NZ_JAAOZT010000013.1"/>
</dbReference>
<evidence type="ECO:0000256" key="4">
    <source>
        <dbReference type="ARBA" id="ARBA00014689"/>
    </source>
</evidence>
<evidence type="ECO:0000256" key="7">
    <source>
        <dbReference type="ARBA" id="ARBA00022692"/>
    </source>
</evidence>
<evidence type="ECO:0000256" key="13">
    <source>
        <dbReference type="ARBA" id="ARBA00030071"/>
    </source>
</evidence>
<dbReference type="InterPro" id="IPR050968">
    <property type="entry name" value="Cytochrome_c_oxidase_bac_sub4"/>
</dbReference>
<evidence type="ECO:0000256" key="8">
    <source>
        <dbReference type="ARBA" id="ARBA00022982"/>
    </source>
</evidence>
<evidence type="ECO:0000256" key="11">
    <source>
        <dbReference type="ARBA" id="ARBA00023136"/>
    </source>
</evidence>
<dbReference type="PANTHER" id="PTHR36835:SF1">
    <property type="entry name" value="CYTOCHROME BO(3) UBIQUINOL OXIDASE SUBUNIT 4"/>
    <property type="match status" value="1"/>
</dbReference>
<keyword evidence="8" id="KW-0249">Electron transport</keyword>
<evidence type="ECO:0000256" key="18">
    <source>
        <dbReference type="SAM" id="Phobius"/>
    </source>
</evidence>
<protein>
    <recommendedName>
        <fullName evidence="4">Cytochrome bo(3) ubiquinol oxidase subunit 4</fullName>
    </recommendedName>
    <alternativeName>
        <fullName evidence="16">Cytochrome o ubiquinol oxidase subunit 4</fullName>
    </alternativeName>
    <alternativeName>
        <fullName evidence="13">Oxidase bo(3) subunit 4</fullName>
    </alternativeName>
    <alternativeName>
        <fullName evidence="14">Ubiquinol oxidase polypeptide IV</fullName>
    </alternativeName>
    <alternativeName>
        <fullName evidence="15">Ubiquinol oxidase subunit 4</fullName>
    </alternativeName>
</protein>
<evidence type="ECO:0000256" key="12">
    <source>
        <dbReference type="ARBA" id="ARBA00025694"/>
    </source>
</evidence>
<keyword evidence="10" id="KW-0560">Oxidoreductase</keyword>
<dbReference type="InterPro" id="IPR014210">
    <property type="entry name" value="Cyt_o_ubiqinol_oxidase_su4"/>
</dbReference>
<sequence length="163" mass="18167">MSGHQEHPPLPIEKGHDHHDAHVDHGSFKTYVTGFVLAVILTAIPFWLVLGKVFDKSSTTGLVLLGFAAVQIVVHMIYFLHMNTKSEEGWSMLALIFTVMLVVIMLSGSVWVMYHLNHNMMPGVMSDSAQETVPESFRQAVPSAPSMPNMPNMPKMHNMQTMP</sequence>
<evidence type="ECO:0000256" key="16">
    <source>
        <dbReference type="ARBA" id="ARBA00032185"/>
    </source>
</evidence>
<feature type="compositionally biased region" description="Low complexity" evidence="17">
    <location>
        <begin position="142"/>
        <end position="163"/>
    </location>
</feature>
<evidence type="ECO:0000256" key="10">
    <source>
        <dbReference type="ARBA" id="ARBA00023002"/>
    </source>
</evidence>
<dbReference type="GO" id="GO:0015990">
    <property type="term" value="P:electron transport coupled proton transport"/>
    <property type="evidence" value="ECO:0007669"/>
    <property type="project" value="InterPro"/>
</dbReference>
<reference evidence="19 20" key="1">
    <citation type="submission" date="2020-08" db="EMBL/GenBank/DDBJ databases">
        <title>Genomic Encyclopedia of Type Strains, Phase IV (KMG-IV): sequencing the most valuable type-strain genomes for metagenomic binning, comparative biology and taxonomic classification.</title>
        <authorList>
            <person name="Goeker M."/>
        </authorList>
    </citation>
    <scope>NUCLEOTIDE SEQUENCE [LARGE SCALE GENOMIC DNA]</scope>
    <source>
        <strain evidence="19 20">DSM 23240</strain>
    </source>
</reference>
<dbReference type="Proteomes" id="UP000571084">
    <property type="component" value="Unassembled WGS sequence"/>
</dbReference>
<keyword evidence="11 18" id="KW-0472">Membrane</keyword>
<keyword evidence="20" id="KW-1185">Reference proteome</keyword>
<dbReference type="GO" id="GO:0005886">
    <property type="term" value="C:plasma membrane"/>
    <property type="evidence" value="ECO:0007669"/>
    <property type="project" value="UniProtKB-SubCell"/>
</dbReference>
<dbReference type="EMBL" id="JACHHQ010000011">
    <property type="protein sequence ID" value="MBB5202172.1"/>
    <property type="molecule type" value="Genomic_DNA"/>
</dbReference>
<gene>
    <name evidence="19" type="ORF">HNR39_004036</name>
</gene>
<evidence type="ECO:0000256" key="1">
    <source>
        <dbReference type="ARBA" id="ARBA00004651"/>
    </source>
</evidence>
<organism evidence="19 20">
    <name type="scientific">Glaciimonas immobilis</name>
    <dbReference type="NCBI Taxonomy" id="728004"/>
    <lineage>
        <taxon>Bacteria</taxon>
        <taxon>Pseudomonadati</taxon>
        <taxon>Pseudomonadota</taxon>
        <taxon>Betaproteobacteria</taxon>
        <taxon>Burkholderiales</taxon>
        <taxon>Oxalobacteraceae</taxon>
        <taxon>Glaciimonas</taxon>
    </lineage>
</organism>
<evidence type="ECO:0000256" key="2">
    <source>
        <dbReference type="ARBA" id="ARBA00008079"/>
    </source>
</evidence>
<evidence type="ECO:0000256" key="15">
    <source>
        <dbReference type="ARBA" id="ARBA00031887"/>
    </source>
</evidence>
<accession>A0A840RY72</accession>
<feature type="transmembrane region" description="Helical" evidence="18">
    <location>
        <begin position="62"/>
        <end position="80"/>
    </location>
</feature>
<dbReference type="GO" id="GO:0009319">
    <property type="term" value="C:cytochrome o ubiquinol oxidase complex"/>
    <property type="evidence" value="ECO:0007669"/>
    <property type="project" value="TreeGrafter"/>
</dbReference>
<feature type="region of interest" description="Disordered" evidence="17">
    <location>
        <begin position="140"/>
        <end position="163"/>
    </location>
</feature>
<evidence type="ECO:0000256" key="9">
    <source>
        <dbReference type="ARBA" id="ARBA00022989"/>
    </source>
</evidence>
<feature type="transmembrane region" description="Helical" evidence="18">
    <location>
        <begin position="31"/>
        <end position="50"/>
    </location>
</feature>
<comment type="caution">
    <text evidence="19">The sequence shown here is derived from an EMBL/GenBank/DDBJ whole genome shotgun (WGS) entry which is preliminary data.</text>
</comment>
<keyword evidence="6" id="KW-1003">Cell membrane</keyword>
<evidence type="ECO:0000256" key="6">
    <source>
        <dbReference type="ARBA" id="ARBA00022475"/>
    </source>
</evidence>
<dbReference type="InterPro" id="IPR005171">
    <property type="entry name" value="Cyt_c_oxidase_su4_prok"/>
</dbReference>
<feature type="transmembrane region" description="Helical" evidence="18">
    <location>
        <begin position="92"/>
        <end position="116"/>
    </location>
</feature>
<evidence type="ECO:0000313" key="20">
    <source>
        <dbReference type="Proteomes" id="UP000571084"/>
    </source>
</evidence>
<comment type="subcellular location">
    <subcellularLocation>
        <location evidence="1">Cell membrane</location>
        <topology evidence="1">Multi-pass membrane protein</topology>
    </subcellularLocation>
</comment>
<comment type="subunit">
    <text evidence="3">Heterooctamer of two A chains, two B chains, two C chains and two D chains.</text>
</comment>
<keyword evidence="7 18" id="KW-0812">Transmembrane</keyword>
<evidence type="ECO:0000256" key="17">
    <source>
        <dbReference type="SAM" id="MobiDB-lite"/>
    </source>
</evidence>
<dbReference type="GO" id="GO:0019646">
    <property type="term" value="P:aerobic electron transport chain"/>
    <property type="evidence" value="ECO:0007669"/>
    <property type="project" value="TreeGrafter"/>
</dbReference>
<proteinExistence type="inferred from homology"/>
<evidence type="ECO:0000313" key="19">
    <source>
        <dbReference type="EMBL" id="MBB5202172.1"/>
    </source>
</evidence>
<keyword evidence="9 18" id="KW-1133">Transmembrane helix</keyword>